<dbReference type="RefSeq" id="WP_109762823.1">
    <property type="nucleotide sequence ID" value="NZ_QGGU01000004.1"/>
</dbReference>
<organism evidence="1 2">
    <name type="scientific">Pleionea mediterranea</name>
    <dbReference type="NCBI Taxonomy" id="523701"/>
    <lineage>
        <taxon>Bacteria</taxon>
        <taxon>Pseudomonadati</taxon>
        <taxon>Pseudomonadota</taxon>
        <taxon>Gammaproteobacteria</taxon>
        <taxon>Oceanospirillales</taxon>
        <taxon>Pleioneaceae</taxon>
        <taxon>Pleionea</taxon>
    </lineage>
</organism>
<sequence length="90" mass="10169">MAVLLVTYDLNKPGQKHLELLKKIKDFSSWACLSESSYAIKTNASASEVFDALRHYIDDSDTLYVINLKKPYSGFGPKDVNDWLDNNLPS</sequence>
<evidence type="ECO:0000313" key="2">
    <source>
        <dbReference type="Proteomes" id="UP000245790"/>
    </source>
</evidence>
<accession>A0A316GDV1</accession>
<keyword evidence="2" id="KW-1185">Reference proteome</keyword>
<proteinExistence type="predicted"/>
<protein>
    <submittedName>
        <fullName evidence="1">Uncharacterized protein</fullName>
    </submittedName>
</protein>
<name>A0A316GDV1_9GAMM</name>
<dbReference type="AlphaFoldDB" id="A0A316GDV1"/>
<gene>
    <name evidence="1" type="ORF">C8D97_10455</name>
</gene>
<dbReference type="Proteomes" id="UP000245790">
    <property type="component" value="Unassembled WGS sequence"/>
</dbReference>
<dbReference type="EMBL" id="QGGU01000004">
    <property type="protein sequence ID" value="PWK52837.1"/>
    <property type="molecule type" value="Genomic_DNA"/>
</dbReference>
<comment type="caution">
    <text evidence="1">The sequence shown here is derived from an EMBL/GenBank/DDBJ whole genome shotgun (WGS) entry which is preliminary data.</text>
</comment>
<reference evidence="1 2" key="1">
    <citation type="submission" date="2018-05" db="EMBL/GenBank/DDBJ databases">
        <title>Genomic Encyclopedia of Type Strains, Phase IV (KMG-IV): sequencing the most valuable type-strain genomes for metagenomic binning, comparative biology and taxonomic classification.</title>
        <authorList>
            <person name="Goeker M."/>
        </authorList>
    </citation>
    <scope>NUCLEOTIDE SEQUENCE [LARGE SCALE GENOMIC DNA]</scope>
    <source>
        <strain evidence="1 2">DSM 25350</strain>
    </source>
</reference>
<dbReference type="OrthoDB" id="2656750at2"/>
<evidence type="ECO:0000313" key="1">
    <source>
        <dbReference type="EMBL" id="PWK52837.1"/>
    </source>
</evidence>